<evidence type="ECO:0000313" key="4">
    <source>
        <dbReference type="Proteomes" id="UP000594205"/>
    </source>
</evidence>
<dbReference type="KEGG" id="sfeu:IM697_29235"/>
<dbReference type="AlphaFoldDB" id="A0A7M2SFM8"/>
<evidence type="ECO:0000259" key="2">
    <source>
        <dbReference type="SMART" id="SM00481"/>
    </source>
</evidence>
<name>A0A7M2SFM8_9ACTN</name>
<organism evidence="3 4">
    <name type="scientific">Streptomyces ferrugineus</name>
    <dbReference type="NCBI Taxonomy" id="1413221"/>
    <lineage>
        <taxon>Bacteria</taxon>
        <taxon>Bacillati</taxon>
        <taxon>Actinomycetota</taxon>
        <taxon>Actinomycetes</taxon>
        <taxon>Kitasatosporales</taxon>
        <taxon>Streptomycetaceae</taxon>
        <taxon>Streptomyces</taxon>
    </lineage>
</organism>
<keyword evidence="4" id="KW-1185">Reference proteome</keyword>
<dbReference type="Proteomes" id="UP000594205">
    <property type="component" value="Chromosome"/>
</dbReference>
<feature type="domain" description="Polymerase/histidinol phosphatase N-terminal" evidence="2">
    <location>
        <begin position="68"/>
        <end position="143"/>
    </location>
</feature>
<accession>A0A7M2SFM8</accession>
<dbReference type="InterPro" id="IPR004013">
    <property type="entry name" value="PHP_dom"/>
</dbReference>
<dbReference type="InterPro" id="IPR003141">
    <property type="entry name" value="Pol/His_phosphatase_N"/>
</dbReference>
<dbReference type="InterPro" id="IPR006311">
    <property type="entry name" value="TAT_signal"/>
</dbReference>
<dbReference type="Gene3D" id="3.20.20.140">
    <property type="entry name" value="Metal-dependent hydrolases"/>
    <property type="match status" value="1"/>
</dbReference>
<dbReference type="GO" id="GO:0003824">
    <property type="term" value="F:catalytic activity"/>
    <property type="evidence" value="ECO:0007669"/>
    <property type="project" value="InterPro"/>
</dbReference>
<proteinExistence type="predicted"/>
<dbReference type="PROSITE" id="PS51318">
    <property type="entry name" value="TAT"/>
    <property type="match status" value="1"/>
</dbReference>
<dbReference type="EMBL" id="CP063373">
    <property type="protein sequence ID" value="QOV34213.1"/>
    <property type="molecule type" value="Genomic_DNA"/>
</dbReference>
<sequence length="555" mass="60345">MTEQQLPTWADPSVSPADLDPQGVSRRGLLRRAGLFGAAFALGSAAVPAAASDRRPGGDDPRLAYLVGDHHIHTVYSHDAKYTFSQLAAAGAEYGLDWMVFTEHSNFGHAKYGAPLEHREILKARAENPRQLIFQGLEWYIPAAEHCTVFAAPGRHEVDLLTEFESAYDGKLLGYDKGGPADADTARNEAHAVKAIQWLAEQRRTGRVDDVLVLANHPLRLGIDSPHEMRDWRDAAPEIMIGMEGAPGAQGAAIPGWRGATSIRGEYENKPSNQSWPGYPAEAYLTYGGFDWATATVGGLWDSMLAEGRLFSITTNSDAHRIVFDTWKNGDWPAGQNFDNTGRLPDPVNTDTPQPGSDFWPGQFSRTHVGVTRYGYRAVMAGLRAGRVWLDHGHLLDGLDVRLKRDCDHGRGVTLGGRLRVRKGEKLTLQVTVTTASRPNSQGILPELAHVDVIRGAVRGPVTDRDAWQAPGTRVAATKDVSGRKGTYTLRIPLTAGGESFYVRLRGSDGNRNGAGYLGASVDPHGPIPHEPGNGDPWADTWFYSNPIFVDVAGA</sequence>
<evidence type="ECO:0000313" key="3">
    <source>
        <dbReference type="EMBL" id="QOV34213.1"/>
    </source>
</evidence>
<protein>
    <submittedName>
        <fullName evidence="3">Histidinol-phosphatase</fullName>
    </submittedName>
</protein>
<dbReference type="Pfam" id="PF02811">
    <property type="entry name" value="PHP"/>
    <property type="match status" value="1"/>
</dbReference>
<dbReference type="RefSeq" id="WP_194039086.1">
    <property type="nucleotide sequence ID" value="NZ_CP063373.1"/>
</dbReference>
<gene>
    <name evidence="3" type="ORF">IM697_29235</name>
</gene>
<dbReference type="SUPFAM" id="SSF89550">
    <property type="entry name" value="PHP domain-like"/>
    <property type="match status" value="1"/>
</dbReference>
<dbReference type="InterPro" id="IPR016195">
    <property type="entry name" value="Pol/histidinol_Pase-like"/>
</dbReference>
<reference evidence="3 4" key="1">
    <citation type="submission" date="2020-10" db="EMBL/GenBank/DDBJ databases">
        <title>Streptomyces ferrugineus complate genome analysis.</title>
        <authorList>
            <person name="Anwar N."/>
        </authorList>
    </citation>
    <scope>NUCLEOTIDE SEQUENCE [LARGE SCALE GENOMIC DNA]</scope>
    <source>
        <strain evidence="3 4">CCTCC AA2014009</strain>
    </source>
</reference>
<evidence type="ECO:0000256" key="1">
    <source>
        <dbReference type="SAM" id="MobiDB-lite"/>
    </source>
</evidence>
<dbReference type="SMART" id="SM00481">
    <property type="entry name" value="POLIIIAc"/>
    <property type="match status" value="1"/>
</dbReference>
<feature type="region of interest" description="Disordered" evidence="1">
    <location>
        <begin position="1"/>
        <end position="22"/>
    </location>
</feature>